<evidence type="ECO:0000313" key="6">
    <source>
        <dbReference type="Proteomes" id="UP000279236"/>
    </source>
</evidence>
<dbReference type="STRING" id="105984.A0A427XHP4"/>
<dbReference type="InterPro" id="IPR051179">
    <property type="entry name" value="WD_repeat_multifunction"/>
</dbReference>
<keyword evidence="1 3" id="KW-0853">WD repeat</keyword>
<feature type="repeat" description="WD" evidence="3">
    <location>
        <begin position="375"/>
        <end position="418"/>
    </location>
</feature>
<evidence type="ECO:0000256" key="3">
    <source>
        <dbReference type="PROSITE-ProRule" id="PRU00221"/>
    </source>
</evidence>
<sequence>MSAEHDHDHDHDHEVAGDDVELRDEDVVEIVEDDGPAGEPMDDDDDLAGYDGEIVIGGPGPDDEDMEEVEQIEIEDNSWGGSSAHESGQSIFALHLHPAFPNPPLAVSGGEDDMAFIFSPVPAASGSEINSDSFTPIPLAGHTDSVVAAEWSHDGNMVATGGMDGKVRVYKRGNAESWTEWPLAVEVDAGSEVQWVHWHPRGPVLAAGCEDSSVWLWQMPSGDVMTVLSGHTFPVTAGVFPPPAGRQILTASLDSTLILWNPSTSVPMFKTSVFCPPNFPELDPAEHGITALAVAPAGNLAAVGSASGQVKVVSLPKGEVVSKFEGHAEGESVEALAFVDVLGGAGGGKGVVLVSGGTDGKGFVWDVATSKVRAELKHDEPITSLAVHPAPAHYLVTSASADRTLKTWDVRTGALIAEHKGHGGVVNGVAVAPAPGAEPSSNGLPAAQAIVSGGDEGVSLVWRI</sequence>
<name>A0A427XHP4_9TREE</name>
<accession>A0A427XHP4</accession>
<evidence type="ECO:0000256" key="1">
    <source>
        <dbReference type="ARBA" id="ARBA00022574"/>
    </source>
</evidence>
<dbReference type="SMART" id="SM00320">
    <property type="entry name" value="WD40"/>
    <property type="match status" value="8"/>
</dbReference>
<evidence type="ECO:0000256" key="4">
    <source>
        <dbReference type="SAM" id="MobiDB-lite"/>
    </source>
</evidence>
<feature type="repeat" description="WD" evidence="3">
    <location>
        <begin position="139"/>
        <end position="171"/>
    </location>
</feature>
<feature type="compositionally biased region" description="Acidic residues" evidence="4">
    <location>
        <begin position="17"/>
        <end position="48"/>
    </location>
</feature>
<keyword evidence="2" id="KW-0677">Repeat</keyword>
<dbReference type="InterPro" id="IPR019775">
    <property type="entry name" value="WD40_repeat_CS"/>
</dbReference>
<dbReference type="RefSeq" id="XP_028473499.1">
    <property type="nucleotide sequence ID" value="XM_028617821.1"/>
</dbReference>
<dbReference type="CDD" id="cd00200">
    <property type="entry name" value="WD40"/>
    <property type="match status" value="1"/>
</dbReference>
<dbReference type="GeneID" id="39586618"/>
<evidence type="ECO:0000256" key="2">
    <source>
        <dbReference type="ARBA" id="ARBA00022737"/>
    </source>
</evidence>
<dbReference type="AlphaFoldDB" id="A0A427XHP4"/>
<dbReference type="PROSITE" id="PS50082">
    <property type="entry name" value="WD_REPEATS_2"/>
    <property type="match status" value="4"/>
</dbReference>
<dbReference type="OrthoDB" id="10261640at2759"/>
<dbReference type="Gene3D" id="2.130.10.10">
    <property type="entry name" value="YVTN repeat-like/Quinoprotein amine dehydrogenase"/>
    <property type="match status" value="1"/>
</dbReference>
<feature type="compositionally biased region" description="Basic and acidic residues" evidence="4">
    <location>
        <begin position="1"/>
        <end position="16"/>
    </location>
</feature>
<proteinExistence type="predicted"/>
<feature type="region of interest" description="Disordered" evidence="4">
    <location>
        <begin position="1"/>
        <end position="62"/>
    </location>
</feature>
<dbReference type="SUPFAM" id="SSF50978">
    <property type="entry name" value="WD40 repeat-like"/>
    <property type="match status" value="1"/>
</dbReference>
<comment type="caution">
    <text evidence="5">The sequence shown here is derived from an EMBL/GenBank/DDBJ whole genome shotgun (WGS) entry which is preliminary data.</text>
</comment>
<dbReference type="InterPro" id="IPR036322">
    <property type="entry name" value="WD40_repeat_dom_sf"/>
</dbReference>
<feature type="repeat" description="WD" evidence="3">
    <location>
        <begin position="228"/>
        <end position="261"/>
    </location>
</feature>
<evidence type="ECO:0000313" key="5">
    <source>
        <dbReference type="EMBL" id="RSH78352.1"/>
    </source>
</evidence>
<dbReference type="InterPro" id="IPR001680">
    <property type="entry name" value="WD40_rpt"/>
</dbReference>
<feature type="repeat" description="WD" evidence="3">
    <location>
        <begin position="196"/>
        <end position="227"/>
    </location>
</feature>
<keyword evidence="6" id="KW-1185">Reference proteome</keyword>
<dbReference type="PANTHER" id="PTHR19857">
    <property type="entry name" value="MITOCHONDRIAL DIVISION PROTEIN 1-RELATED"/>
    <property type="match status" value="1"/>
</dbReference>
<dbReference type="InterPro" id="IPR015943">
    <property type="entry name" value="WD40/YVTN_repeat-like_dom_sf"/>
</dbReference>
<dbReference type="PROSITE" id="PS00678">
    <property type="entry name" value="WD_REPEATS_1"/>
    <property type="match status" value="1"/>
</dbReference>
<organism evidence="5 6">
    <name type="scientific">Apiotrichum porosum</name>
    <dbReference type="NCBI Taxonomy" id="105984"/>
    <lineage>
        <taxon>Eukaryota</taxon>
        <taxon>Fungi</taxon>
        <taxon>Dikarya</taxon>
        <taxon>Basidiomycota</taxon>
        <taxon>Agaricomycotina</taxon>
        <taxon>Tremellomycetes</taxon>
        <taxon>Trichosporonales</taxon>
        <taxon>Trichosporonaceae</taxon>
        <taxon>Apiotrichum</taxon>
    </lineage>
</organism>
<dbReference type="PROSITE" id="PS50294">
    <property type="entry name" value="WD_REPEATS_REGION"/>
    <property type="match status" value="2"/>
</dbReference>
<dbReference type="Proteomes" id="UP000279236">
    <property type="component" value="Unassembled WGS sequence"/>
</dbReference>
<protein>
    <submittedName>
        <fullName evidence="5">Uncharacterized protein</fullName>
    </submittedName>
</protein>
<gene>
    <name evidence="5" type="ORF">EHS24_002075</name>
</gene>
<reference evidence="5 6" key="1">
    <citation type="submission" date="2018-11" db="EMBL/GenBank/DDBJ databases">
        <title>Genome sequence of Apiotrichum porosum DSM 27194.</title>
        <authorList>
            <person name="Aliyu H."/>
            <person name="Gorte O."/>
            <person name="Ochsenreither K."/>
        </authorList>
    </citation>
    <scope>NUCLEOTIDE SEQUENCE [LARGE SCALE GENOMIC DNA]</scope>
    <source>
        <strain evidence="5 6">DSM 27194</strain>
    </source>
</reference>
<dbReference type="EMBL" id="RSCE01000012">
    <property type="protein sequence ID" value="RSH78352.1"/>
    <property type="molecule type" value="Genomic_DNA"/>
</dbReference>
<dbReference type="PANTHER" id="PTHR19857:SF8">
    <property type="entry name" value="ANGIO-ASSOCIATED MIGRATORY CELL PROTEIN"/>
    <property type="match status" value="1"/>
</dbReference>
<dbReference type="Pfam" id="PF00400">
    <property type="entry name" value="WD40"/>
    <property type="match status" value="4"/>
</dbReference>